<evidence type="ECO:0000256" key="3">
    <source>
        <dbReference type="ARBA" id="ARBA00022884"/>
    </source>
</evidence>
<evidence type="ECO:0000256" key="7">
    <source>
        <dbReference type="RuleBase" id="RU003619"/>
    </source>
</evidence>
<keyword evidence="5 6" id="KW-0687">Ribonucleoprotein</keyword>
<evidence type="ECO:0000256" key="1">
    <source>
        <dbReference type="ARBA" id="ARBA00007151"/>
    </source>
</evidence>
<gene>
    <name evidence="6" type="primary">rpsG</name>
    <name evidence="9" type="ORF">HGMM_F27B02C46</name>
</gene>
<comment type="function">
    <text evidence="6">One of the primary rRNA binding proteins, it binds directly to 16S rRNA where it nucleates assembly of the head domain of the 30S subunit. Is located at the subunit interface close to the decoding center, probably blocks exit of the E-site tRNA.</text>
</comment>
<keyword evidence="3 6" id="KW-0694">RNA-binding</keyword>
<evidence type="ECO:0000256" key="4">
    <source>
        <dbReference type="ARBA" id="ARBA00022980"/>
    </source>
</evidence>
<dbReference type="InterPro" id="IPR005717">
    <property type="entry name" value="Ribosomal_uS7_bac/org-type"/>
</dbReference>
<sequence length="155" mass="18228">MRRRRAEKRHIDPDPRYGDVMVAKFINVIMRDGKKSIARRIVYEAFDIIRERTKKDPLETFHKAITNVAPVVEVRSRRIGGANYQIPMEVREDRRIALAMRWIKQYARERRDKSMALKLAAELIAAANGEGGAIRKRDEVHRMAEANRAFAHYRW</sequence>
<keyword evidence="2 6" id="KW-0699">rRNA-binding</keyword>
<dbReference type="GO" id="GO:0019843">
    <property type="term" value="F:rRNA binding"/>
    <property type="evidence" value="ECO:0007669"/>
    <property type="project" value="UniProtKB-UniRule"/>
</dbReference>
<evidence type="ECO:0000259" key="8">
    <source>
        <dbReference type="Pfam" id="PF00177"/>
    </source>
</evidence>
<dbReference type="HAMAP" id="MF_00480_B">
    <property type="entry name" value="Ribosomal_uS7_B"/>
    <property type="match status" value="1"/>
</dbReference>
<feature type="domain" description="Small ribosomal subunit protein uS7" evidence="8">
    <location>
        <begin position="1"/>
        <end position="148"/>
    </location>
</feature>
<dbReference type="PANTHER" id="PTHR11205">
    <property type="entry name" value="RIBOSOMAL PROTEIN S7"/>
    <property type="match status" value="1"/>
</dbReference>
<dbReference type="PIRSF" id="PIRSF002122">
    <property type="entry name" value="RPS7p_RPS7a_RPS5e_RPS7o"/>
    <property type="match status" value="1"/>
</dbReference>
<dbReference type="InterPro" id="IPR023798">
    <property type="entry name" value="Ribosomal_uS7_dom"/>
</dbReference>
<dbReference type="NCBIfam" id="TIGR01029">
    <property type="entry name" value="rpsG_bact"/>
    <property type="match status" value="1"/>
</dbReference>
<dbReference type="GO" id="GO:0003735">
    <property type="term" value="F:structural constituent of ribosome"/>
    <property type="evidence" value="ECO:0007669"/>
    <property type="project" value="InterPro"/>
</dbReference>
<evidence type="ECO:0000256" key="5">
    <source>
        <dbReference type="ARBA" id="ARBA00023274"/>
    </source>
</evidence>
<dbReference type="CDD" id="cd14869">
    <property type="entry name" value="uS7_Bacteria"/>
    <property type="match status" value="1"/>
</dbReference>
<evidence type="ECO:0000256" key="6">
    <source>
        <dbReference type="HAMAP-Rule" id="MF_00480"/>
    </source>
</evidence>
<dbReference type="InterPro" id="IPR020606">
    <property type="entry name" value="Ribosomal_uS7_CS"/>
</dbReference>
<dbReference type="GO" id="GO:0006412">
    <property type="term" value="P:translation"/>
    <property type="evidence" value="ECO:0007669"/>
    <property type="project" value="UniProtKB-UniRule"/>
</dbReference>
<comment type="similarity">
    <text evidence="1 6 7">Belongs to the universal ribosomal protein uS7 family.</text>
</comment>
<keyword evidence="4 6" id="KW-0689">Ribosomal protein</keyword>
<dbReference type="PROSITE" id="PS00052">
    <property type="entry name" value="RIBOSOMAL_S7"/>
    <property type="match status" value="1"/>
</dbReference>
<keyword evidence="6" id="KW-0820">tRNA-binding</keyword>
<reference evidence="9" key="1">
    <citation type="journal article" date="2005" name="Environ. Microbiol.">
        <title>Genetic and functional properties of uncultivated thermophilic crenarchaeotes from a subsurface gold mine as revealed by analysis of genome fragments.</title>
        <authorList>
            <person name="Nunoura T."/>
            <person name="Hirayama H."/>
            <person name="Takami H."/>
            <person name="Oida H."/>
            <person name="Nishi S."/>
            <person name="Shimamura S."/>
            <person name="Suzuki Y."/>
            <person name="Inagaki F."/>
            <person name="Takai K."/>
            <person name="Nealson K.H."/>
            <person name="Horikoshi K."/>
        </authorList>
    </citation>
    <scope>NUCLEOTIDE SEQUENCE</scope>
</reference>
<dbReference type="GO" id="GO:0000049">
    <property type="term" value="F:tRNA binding"/>
    <property type="evidence" value="ECO:0007669"/>
    <property type="project" value="UniProtKB-UniRule"/>
</dbReference>
<dbReference type="FunFam" id="1.10.455.10:FF:000001">
    <property type="entry name" value="30S ribosomal protein S7"/>
    <property type="match status" value="1"/>
</dbReference>
<accession>H5SGQ8</accession>
<dbReference type="Gene3D" id="1.10.455.10">
    <property type="entry name" value="Ribosomal protein S7 domain"/>
    <property type="match status" value="1"/>
</dbReference>
<protein>
    <recommendedName>
        <fullName evidence="6">Small ribosomal subunit protein uS7</fullName>
    </recommendedName>
</protein>
<name>H5SGQ8_9BACT</name>
<dbReference type="Pfam" id="PF00177">
    <property type="entry name" value="Ribosomal_S7"/>
    <property type="match status" value="1"/>
</dbReference>
<evidence type="ECO:0000313" key="9">
    <source>
        <dbReference type="EMBL" id="BAL55344.1"/>
    </source>
</evidence>
<comment type="subunit">
    <text evidence="6">Part of the 30S ribosomal subunit. Contacts proteins S9 and S11.</text>
</comment>
<dbReference type="AlphaFoldDB" id="H5SGQ8"/>
<dbReference type="SUPFAM" id="SSF47973">
    <property type="entry name" value="Ribosomal protein S7"/>
    <property type="match status" value="1"/>
</dbReference>
<organism evidence="9">
    <name type="scientific">uncultured Chlorobiota bacterium</name>
    <dbReference type="NCBI Taxonomy" id="156405"/>
    <lineage>
        <taxon>Bacteria</taxon>
        <taxon>Pseudomonadati</taxon>
        <taxon>Chlorobiota</taxon>
        <taxon>environmental samples</taxon>
    </lineage>
</organism>
<proteinExistence type="inferred from homology"/>
<dbReference type="InterPro" id="IPR000235">
    <property type="entry name" value="Ribosomal_uS7"/>
</dbReference>
<reference evidence="9" key="2">
    <citation type="journal article" date="2012" name="PLoS ONE">
        <title>A Deeply Branching Thermophilic Bacterium with an Ancient Acetyl-CoA Pathway Dominates a Subsurface Ecosystem.</title>
        <authorList>
            <person name="Takami H."/>
            <person name="Noguchi H."/>
            <person name="Takaki Y."/>
            <person name="Uchiyama I."/>
            <person name="Toyoda A."/>
            <person name="Nishi S."/>
            <person name="Chee G.-J."/>
            <person name="Arai W."/>
            <person name="Nunoura T."/>
            <person name="Itoh T."/>
            <person name="Hattori M."/>
            <person name="Takai K."/>
        </authorList>
    </citation>
    <scope>NUCLEOTIDE SEQUENCE</scope>
</reference>
<dbReference type="EMBL" id="AP011715">
    <property type="protein sequence ID" value="BAL55344.1"/>
    <property type="molecule type" value="Genomic_DNA"/>
</dbReference>
<dbReference type="InterPro" id="IPR036823">
    <property type="entry name" value="Ribosomal_uS7_dom_sf"/>
</dbReference>
<dbReference type="GO" id="GO:0015935">
    <property type="term" value="C:small ribosomal subunit"/>
    <property type="evidence" value="ECO:0007669"/>
    <property type="project" value="InterPro"/>
</dbReference>
<evidence type="ECO:0000256" key="2">
    <source>
        <dbReference type="ARBA" id="ARBA00022730"/>
    </source>
</evidence>